<gene>
    <name evidence="1" type="ORF">AA314_02685</name>
</gene>
<evidence type="ECO:0000313" key="2">
    <source>
        <dbReference type="Proteomes" id="UP000035579"/>
    </source>
</evidence>
<dbReference type="AlphaFoldDB" id="A0AAC8Q5I8"/>
<sequence>MSFSSARDLASALRRAAAAHGEHEKRSGKADEDWPDWYARYMTAEESGEALPS</sequence>
<reference evidence="1 2" key="1">
    <citation type="submission" date="2015-05" db="EMBL/GenBank/DDBJ databases">
        <title>Genome assembly of Archangium gephyra DSM 2261.</title>
        <authorList>
            <person name="Sharma G."/>
            <person name="Subramanian S."/>
        </authorList>
    </citation>
    <scope>NUCLEOTIDE SEQUENCE [LARGE SCALE GENOMIC DNA]</scope>
    <source>
        <strain evidence="1 2">DSM 2261</strain>
    </source>
</reference>
<evidence type="ECO:0000313" key="1">
    <source>
        <dbReference type="EMBL" id="AKJ01059.1"/>
    </source>
</evidence>
<dbReference type="RefSeq" id="WP_211276491.1">
    <property type="nucleotide sequence ID" value="NZ_CP011509.1"/>
</dbReference>
<dbReference type="Proteomes" id="UP000035579">
    <property type="component" value="Chromosome"/>
</dbReference>
<accession>A0AAC8Q5I8</accession>
<name>A0AAC8Q5I8_9BACT</name>
<dbReference type="EMBL" id="CP011509">
    <property type="protein sequence ID" value="AKJ01059.1"/>
    <property type="molecule type" value="Genomic_DNA"/>
</dbReference>
<protein>
    <recommendedName>
        <fullName evidence="3">Glyoxalase</fullName>
    </recommendedName>
</protein>
<proteinExistence type="predicted"/>
<evidence type="ECO:0008006" key="3">
    <source>
        <dbReference type="Google" id="ProtNLM"/>
    </source>
</evidence>
<organism evidence="1 2">
    <name type="scientific">Archangium gephyra</name>
    <dbReference type="NCBI Taxonomy" id="48"/>
    <lineage>
        <taxon>Bacteria</taxon>
        <taxon>Pseudomonadati</taxon>
        <taxon>Myxococcota</taxon>
        <taxon>Myxococcia</taxon>
        <taxon>Myxococcales</taxon>
        <taxon>Cystobacterineae</taxon>
        <taxon>Archangiaceae</taxon>
        <taxon>Archangium</taxon>
    </lineage>
</organism>
<dbReference type="KEGG" id="age:AA314_02685"/>